<gene>
    <name evidence="3" type="ORF">TPAB3V08_LOCUS4019</name>
</gene>
<dbReference type="EMBL" id="CAJPIN010004764">
    <property type="protein sequence ID" value="CAG2057037.1"/>
    <property type="molecule type" value="Genomic_DNA"/>
</dbReference>
<evidence type="ECO:0000313" key="3">
    <source>
        <dbReference type="EMBL" id="CAG2057037.1"/>
    </source>
</evidence>
<dbReference type="PROSITE" id="PS50026">
    <property type="entry name" value="EGF_3"/>
    <property type="match status" value="1"/>
</dbReference>
<organism evidence="3 4">
    <name type="scientific">Timema podura</name>
    <name type="common">Walking stick</name>
    <dbReference type="NCBI Taxonomy" id="61482"/>
    <lineage>
        <taxon>Eukaryota</taxon>
        <taxon>Metazoa</taxon>
        <taxon>Ecdysozoa</taxon>
        <taxon>Arthropoda</taxon>
        <taxon>Hexapoda</taxon>
        <taxon>Insecta</taxon>
        <taxon>Pterygota</taxon>
        <taxon>Neoptera</taxon>
        <taxon>Polyneoptera</taxon>
        <taxon>Phasmatodea</taxon>
        <taxon>Timematodea</taxon>
        <taxon>Timematoidea</taxon>
        <taxon>Timematidae</taxon>
        <taxon>Timema</taxon>
    </lineage>
</organism>
<proteinExistence type="predicted"/>
<dbReference type="Proteomes" id="UP001153148">
    <property type="component" value="Unassembled WGS sequence"/>
</dbReference>
<protein>
    <recommendedName>
        <fullName evidence="2">EGF-like domain-containing protein</fullName>
    </recommendedName>
</protein>
<comment type="caution">
    <text evidence="1">Lacks conserved residue(s) required for the propagation of feature annotation.</text>
</comment>
<keyword evidence="1" id="KW-0245">EGF-like domain</keyword>
<reference evidence="3" key="1">
    <citation type="submission" date="2021-03" db="EMBL/GenBank/DDBJ databases">
        <authorList>
            <person name="Tran Van P."/>
        </authorList>
    </citation>
    <scope>NUCLEOTIDE SEQUENCE</scope>
</reference>
<feature type="domain" description="EGF-like" evidence="2">
    <location>
        <begin position="45"/>
        <end position="82"/>
    </location>
</feature>
<dbReference type="InterPro" id="IPR000742">
    <property type="entry name" value="EGF"/>
</dbReference>
<evidence type="ECO:0000259" key="2">
    <source>
        <dbReference type="PROSITE" id="PS50026"/>
    </source>
</evidence>
<feature type="non-terminal residue" evidence="3">
    <location>
        <position position="109"/>
    </location>
</feature>
<evidence type="ECO:0000256" key="1">
    <source>
        <dbReference type="PROSITE-ProRule" id="PRU00076"/>
    </source>
</evidence>
<accession>A0ABN7NMF5</accession>
<dbReference type="Gene3D" id="2.10.25.10">
    <property type="entry name" value="Laminin"/>
    <property type="match status" value="1"/>
</dbReference>
<keyword evidence="4" id="KW-1185">Reference proteome</keyword>
<dbReference type="SUPFAM" id="SSF57196">
    <property type="entry name" value="EGF/Laminin"/>
    <property type="match status" value="1"/>
</dbReference>
<evidence type="ECO:0000313" key="4">
    <source>
        <dbReference type="Proteomes" id="UP001153148"/>
    </source>
</evidence>
<sequence>MSHCRSMCPIRRDIVPTGIYCERTPMSCFRCMCSPGYTGQNCENKYVPCDPSPCLNDGLCRQVDSLSYECQCPPASYKQRSKRRAPRVACHVIRITYGWALWLRTMEGQ</sequence>
<dbReference type="Pfam" id="PF00008">
    <property type="entry name" value="EGF"/>
    <property type="match status" value="1"/>
</dbReference>
<dbReference type="SMART" id="SM00181">
    <property type="entry name" value="EGF"/>
    <property type="match status" value="2"/>
</dbReference>
<comment type="caution">
    <text evidence="3">The sequence shown here is derived from an EMBL/GenBank/DDBJ whole genome shotgun (WGS) entry which is preliminary data.</text>
</comment>
<name>A0ABN7NMF5_TIMPD</name>